<organism evidence="2 3">
    <name type="scientific">Vagococcus hydrophili</name>
    <dbReference type="NCBI Taxonomy" id="2714947"/>
    <lineage>
        <taxon>Bacteria</taxon>
        <taxon>Bacillati</taxon>
        <taxon>Bacillota</taxon>
        <taxon>Bacilli</taxon>
        <taxon>Lactobacillales</taxon>
        <taxon>Enterococcaceae</taxon>
        <taxon>Vagococcus</taxon>
    </lineage>
</organism>
<keyword evidence="1" id="KW-1277">Toxin-antitoxin system</keyword>
<evidence type="ECO:0000313" key="2">
    <source>
        <dbReference type="EMBL" id="QIL48919.1"/>
    </source>
</evidence>
<dbReference type="EMBL" id="CP049887">
    <property type="protein sequence ID" value="QIL48919.1"/>
    <property type="molecule type" value="Genomic_DNA"/>
</dbReference>
<keyword evidence="3" id="KW-1185">Reference proteome</keyword>
<dbReference type="InterPro" id="IPR035093">
    <property type="entry name" value="RelE/ParE_toxin_dom_sf"/>
</dbReference>
<dbReference type="Pfam" id="PF05016">
    <property type="entry name" value="ParE_toxin"/>
    <property type="match status" value="1"/>
</dbReference>
<dbReference type="RefSeq" id="WP_166035051.1">
    <property type="nucleotide sequence ID" value="NZ_CP049887.1"/>
</dbReference>
<reference evidence="2 3" key="1">
    <citation type="submission" date="2020-03" db="EMBL/GenBank/DDBJ databases">
        <title>Vagococcus sp. nov., isolated from beetles.</title>
        <authorList>
            <person name="Hyun D.-W."/>
            <person name="Bae J.-W."/>
        </authorList>
    </citation>
    <scope>NUCLEOTIDE SEQUENCE [LARGE SCALE GENOMIC DNA]</scope>
    <source>
        <strain evidence="2 3">HDW17B</strain>
    </source>
</reference>
<evidence type="ECO:0000256" key="1">
    <source>
        <dbReference type="ARBA" id="ARBA00022649"/>
    </source>
</evidence>
<name>A0A6G8AVC2_9ENTE</name>
<dbReference type="InterPro" id="IPR007712">
    <property type="entry name" value="RelE/ParE_toxin"/>
</dbReference>
<gene>
    <name evidence="2" type="ORF">G7082_10585</name>
</gene>
<dbReference type="Proteomes" id="UP000501747">
    <property type="component" value="Chromosome"/>
</dbReference>
<proteinExistence type="predicted"/>
<dbReference type="KEGG" id="vhy:G7082_10585"/>
<accession>A0A6G8AVC2</accession>
<protein>
    <submittedName>
        <fullName evidence="2">Type II toxin-antitoxin system RelE/ParE family toxin</fullName>
    </submittedName>
</protein>
<dbReference type="SUPFAM" id="SSF143011">
    <property type="entry name" value="RelE-like"/>
    <property type="match status" value="1"/>
</dbReference>
<evidence type="ECO:0000313" key="3">
    <source>
        <dbReference type="Proteomes" id="UP000501747"/>
    </source>
</evidence>
<dbReference type="Gene3D" id="3.30.2310.20">
    <property type="entry name" value="RelE-like"/>
    <property type="match status" value="1"/>
</dbReference>
<dbReference type="AlphaFoldDB" id="A0A6G8AVC2"/>
<sequence length="103" mass="12472">MRYQIKVSQQFVRDLDEIELYMIGLGMYEKNVVAFFEDSYEKIEELQEFPYIGRPLSDKTEIPNQLRYLIADEYLIFYEVINDIINVYRIISQRTDYIRILGL</sequence>